<reference evidence="12 13" key="1">
    <citation type="journal article" date="2016" name="BMC Genomics">
        <title>Genomic analysis of the nitrate-respiring Sphingopyxis granuli (formerly Sphingomonas macrogoltabida) strain TFA.</title>
        <authorList>
            <person name="Garcia-Romero I."/>
            <person name="Perez-Pulido A.J."/>
            <person name="Gonzalez-Flores Y.E."/>
            <person name="Reyes-Ramirez F."/>
            <person name="Santero E."/>
            <person name="Floriano B."/>
        </authorList>
    </citation>
    <scope>NUCLEOTIDE SEQUENCE [LARGE SCALE GENOMIC DNA]</scope>
    <source>
        <strain evidence="12 13">TFA</strain>
    </source>
</reference>
<keyword evidence="2" id="KW-0813">Transport</keyword>
<protein>
    <submittedName>
        <fullName evidence="12">Sodium/hydrogen exchanger</fullName>
    </submittedName>
</protein>
<feature type="transmembrane region" description="Helical" evidence="10">
    <location>
        <begin position="71"/>
        <end position="90"/>
    </location>
</feature>
<dbReference type="SUPFAM" id="SSF51735">
    <property type="entry name" value="NAD(P)-binding Rossmann-fold domains"/>
    <property type="match status" value="1"/>
</dbReference>
<keyword evidence="4" id="KW-0633">Potassium transport</keyword>
<feature type="transmembrane region" description="Helical" evidence="10">
    <location>
        <begin position="12"/>
        <end position="28"/>
    </location>
</feature>
<keyword evidence="3" id="KW-0050">Antiport</keyword>
<dbReference type="InterPro" id="IPR003148">
    <property type="entry name" value="RCK_N"/>
</dbReference>
<feature type="transmembrane region" description="Helical" evidence="10">
    <location>
        <begin position="35"/>
        <end position="59"/>
    </location>
</feature>
<dbReference type="InterPro" id="IPR038770">
    <property type="entry name" value="Na+/solute_symporter_sf"/>
</dbReference>
<accession>A0AA86GLQ1</accession>
<feature type="transmembrane region" description="Helical" evidence="10">
    <location>
        <begin position="198"/>
        <end position="220"/>
    </location>
</feature>
<keyword evidence="6" id="KW-0630">Potassium</keyword>
<keyword evidence="9 10" id="KW-0472">Membrane</keyword>
<dbReference type="Gene3D" id="3.40.50.720">
    <property type="entry name" value="NAD(P)-binding Rossmann-like Domain"/>
    <property type="match status" value="1"/>
</dbReference>
<evidence type="ECO:0000256" key="9">
    <source>
        <dbReference type="ARBA" id="ARBA00023136"/>
    </source>
</evidence>
<evidence type="ECO:0000256" key="3">
    <source>
        <dbReference type="ARBA" id="ARBA00022449"/>
    </source>
</evidence>
<dbReference type="AlphaFoldDB" id="A0AA86GLQ1"/>
<keyword evidence="7 10" id="KW-1133">Transmembrane helix</keyword>
<dbReference type="InterPro" id="IPR006153">
    <property type="entry name" value="Cation/H_exchanger_TM"/>
</dbReference>
<feature type="transmembrane region" description="Helical" evidence="10">
    <location>
        <begin position="164"/>
        <end position="186"/>
    </location>
</feature>
<feature type="transmembrane region" description="Helical" evidence="10">
    <location>
        <begin position="130"/>
        <end position="152"/>
    </location>
</feature>
<name>A0AA86GLQ1_9SPHN</name>
<dbReference type="PANTHER" id="PTHR46157">
    <property type="entry name" value="K(+) EFFLUX ANTIPORTER 3, CHLOROPLASTIC"/>
    <property type="match status" value="1"/>
</dbReference>
<evidence type="ECO:0000313" key="12">
    <source>
        <dbReference type="EMBL" id="AMG75118.1"/>
    </source>
</evidence>
<feature type="transmembrane region" description="Helical" evidence="10">
    <location>
        <begin position="232"/>
        <end position="265"/>
    </location>
</feature>
<evidence type="ECO:0000256" key="2">
    <source>
        <dbReference type="ARBA" id="ARBA00022448"/>
    </source>
</evidence>
<dbReference type="GO" id="GO:0006813">
    <property type="term" value="P:potassium ion transport"/>
    <property type="evidence" value="ECO:0007669"/>
    <property type="project" value="UniProtKB-KW"/>
</dbReference>
<dbReference type="Proteomes" id="UP000058599">
    <property type="component" value="Chromosome"/>
</dbReference>
<evidence type="ECO:0000256" key="10">
    <source>
        <dbReference type="SAM" id="Phobius"/>
    </source>
</evidence>
<comment type="subcellular location">
    <subcellularLocation>
        <location evidence="1">Endomembrane system</location>
        <topology evidence="1">Multi-pass membrane protein</topology>
    </subcellularLocation>
</comment>
<evidence type="ECO:0000256" key="5">
    <source>
        <dbReference type="ARBA" id="ARBA00022692"/>
    </source>
</evidence>
<sequence>MVTEAETSAIGNALVVLGAAGVVIPAFARFRISPVIGFILVGLLVGPSGLGSFTADYPWLRHVTISSPDDIALFGELGIILLLFSIGLELSFRRLWQLRKLVFGIGAAELLLGGAILGTALMLVSDQSTASAYGLGIALALSSTALVLPIAGTQSAVGRASFSMLLFEDLALVPIIFILAALSPAASGDSAELLLTTLWQGALVVAALAIGGWFLLPRIFAQAARAKDPELFLAASLLVVIVAALATAAVGLSPIVGALLAGLMIAETEYHTEVEAITAPFKGLALGVFLISVGMGLNLRTIAGLWPQLIAAVVGVVLIKAVVTAALLRFSGAARRGTAAEVGLLMASPSETTLIVLATALQAQIISRTTAEFWQLVTAIGLTITPLLARVGHDIARRIEIRVAEAEADDDGPPPRRTVVVGFGRVGRIVAGLLKEHERPYIAVDADIDAVAAARRDGFAVRFADVGRPGSLDRLGIDTAEAVVLTMDDPVQQLRMTRRLRRKYPDLPIISRARGADHAAALYQAGATDAVPETLESSLQLAEAVLIDLGVAMGPVIASIHDVRAKMRHDIMTKGHLDREPRIQRLRPLPGEDG</sequence>
<evidence type="ECO:0000256" key="8">
    <source>
        <dbReference type="ARBA" id="ARBA00023065"/>
    </source>
</evidence>
<dbReference type="EMBL" id="CP012199">
    <property type="protein sequence ID" value="AMG75118.1"/>
    <property type="molecule type" value="Genomic_DNA"/>
</dbReference>
<dbReference type="FunFam" id="3.40.50.720:FF:000036">
    <property type="entry name" value="Glutathione-regulated potassium-efflux system protein KefB"/>
    <property type="match status" value="1"/>
</dbReference>
<dbReference type="GO" id="GO:0015297">
    <property type="term" value="F:antiporter activity"/>
    <property type="evidence" value="ECO:0007669"/>
    <property type="project" value="UniProtKB-KW"/>
</dbReference>
<dbReference type="GO" id="GO:0012505">
    <property type="term" value="C:endomembrane system"/>
    <property type="evidence" value="ECO:0007669"/>
    <property type="project" value="UniProtKB-SubCell"/>
</dbReference>
<dbReference type="GO" id="GO:1902600">
    <property type="term" value="P:proton transmembrane transport"/>
    <property type="evidence" value="ECO:0007669"/>
    <property type="project" value="InterPro"/>
</dbReference>
<organism evidence="12 13">
    <name type="scientific">Sphingopyxis granuli</name>
    <dbReference type="NCBI Taxonomy" id="267128"/>
    <lineage>
        <taxon>Bacteria</taxon>
        <taxon>Pseudomonadati</taxon>
        <taxon>Pseudomonadota</taxon>
        <taxon>Alphaproteobacteria</taxon>
        <taxon>Sphingomonadales</taxon>
        <taxon>Sphingomonadaceae</taxon>
        <taxon>Sphingopyxis</taxon>
    </lineage>
</organism>
<feature type="transmembrane region" description="Helical" evidence="10">
    <location>
        <begin position="102"/>
        <end position="124"/>
    </location>
</feature>
<gene>
    <name evidence="12" type="primary">kefB</name>
    <name evidence="12" type="ORF">SGRAN_2769</name>
</gene>
<dbReference type="PROSITE" id="PS51201">
    <property type="entry name" value="RCK_N"/>
    <property type="match status" value="1"/>
</dbReference>
<evidence type="ECO:0000259" key="11">
    <source>
        <dbReference type="PROSITE" id="PS51201"/>
    </source>
</evidence>
<feature type="domain" description="RCK N-terminal" evidence="11">
    <location>
        <begin position="415"/>
        <end position="532"/>
    </location>
</feature>
<dbReference type="Pfam" id="PF02254">
    <property type="entry name" value="TrkA_N"/>
    <property type="match status" value="1"/>
</dbReference>
<evidence type="ECO:0000256" key="7">
    <source>
        <dbReference type="ARBA" id="ARBA00022989"/>
    </source>
</evidence>
<dbReference type="KEGG" id="sgi:SGRAN_2769"/>
<feature type="transmembrane region" description="Helical" evidence="10">
    <location>
        <begin position="277"/>
        <end position="297"/>
    </location>
</feature>
<evidence type="ECO:0000256" key="6">
    <source>
        <dbReference type="ARBA" id="ARBA00022958"/>
    </source>
</evidence>
<feature type="transmembrane region" description="Helical" evidence="10">
    <location>
        <begin position="309"/>
        <end position="330"/>
    </location>
</feature>
<dbReference type="Gene3D" id="1.20.1530.20">
    <property type="match status" value="1"/>
</dbReference>
<keyword evidence="13" id="KW-1185">Reference proteome</keyword>
<dbReference type="InterPro" id="IPR036291">
    <property type="entry name" value="NAD(P)-bd_dom_sf"/>
</dbReference>
<keyword evidence="8" id="KW-0406">Ion transport</keyword>
<evidence type="ECO:0000256" key="4">
    <source>
        <dbReference type="ARBA" id="ARBA00022538"/>
    </source>
</evidence>
<dbReference type="GO" id="GO:0016020">
    <property type="term" value="C:membrane"/>
    <property type="evidence" value="ECO:0007669"/>
    <property type="project" value="InterPro"/>
</dbReference>
<dbReference type="Pfam" id="PF00999">
    <property type="entry name" value="Na_H_Exchanger"/>
    <property type="match status" value="1"/>
</dbReference>
<dbReference type="PANTHER" id="PTHR46157:SF4">
    <property type="entry name" value="K(+) EFFLUX ANTIPORTER 3, CHLOROPLASTIC"/>
    <property type="match status" value="1"/>
</dbReference>
<keyword evidence="5 10" id="KW-0812">Transmembrane</keyword>
<dbReference type="RefSeq" id="WP_067111661.1">
    <property type="nucleotide sequence ID" value="NZ_CP012199.1"/>
</dbReference>
<evidence type="ECO:0000256" key="1">
    <source>
        <dbReference type="ARBA" id="ARBA00004127"/>
    </source>
</evidence>
<proteinExistence type="predicted"/>
<evidence type="ECO:0000313" key="13">
    <source>
        <dbReference type="Proteomes" id="UP000058599"/>
    </source>
</evidence>